<reference evidence="1 2" key="1">
    <citation type="submission" date="2007-01" db="EMBL/GenBank/DDBJ databases">
        <authorList>
            <person name="Haygood M."/>
            <person name="Podell S."/>
            <person name="Anderson C."/>
            <person name="Hopkinson B."/>
            <person name="Roe K."/>
            <person name="Barbeau K."/>
            <person name="Gaasterland T."/>
            <person name="Ferriera S."/>
            <person name="Johnson J."/>
            <person name="Kravitz S."/>
            <person name="Beeson K."/>
            <person name="Sutton G."/>
            <person name="Rogers Y.-H."/>
            <person name="Friedman R."/>
            <person name="Frazier M."/>
            <person name="Venter J.C."/>
        </authorList>
    </citation>
    <scope>NUCLEOTIDE SEQUENCE [LARGE SCALE GENOMIC DNA]</scope>
    <source>
        <strain evidence="1 2">ATCC 23134</strain>
    </source>
</reference>
<dbReference type="PANTHER" id="PTHR34204:SF2">
    <property type="entry name" value="RNA-BINDING ASCH DOMAIN PROTEIN"/>
    <property type="match status" value="1"/>
</dbReference>
<gene>
    <name evidence="1" type="ORF">M23134_05891</name>
</gene>
<protein>
    <submittedName>
        <fullName evidence="1">ProFAR isomerase associated, putative</fullName>
    </submittedName>
</protein>
<dbReference type="eggNOG" id="ENOG5032RAR">
    <property type="taxonomic scope" value="Bacteria"/>
</dbReference>
<evidence type="ECO:0000313" key="1">
    <source>
        <dbReference type="EMBL" id="EAY25121.1"/>
    </source>
</evidence>
<dbReference type="OrthoDB" id="1866098at2"/>
<name>A1ZWU4_MICM2</name>
<sequence length="225" mass="25965">MFPKNQVKQLVNSLLTISKQNPLPLHAEHIHLLVAQLLHYHQHQTLHKLPYFIEECTPAIQPGITPFYTALCHWLNNPEEGTQLLSQAYKSVSINDLLLILGQRRTPASITTEQALPPLRKHLSTAFSTYHKQHTLSVGARAWCKHVNRSEQEFWGVVKGNDEEKNKAAEELLNHLLDNTTWWNVFEHYKHDLVYEVRLPSGHGARWSVGDMRFIGFLEPFIEQA</sequence>
<dbReference type="AlphaFoldDB" id="A1ZWU4"/>
<dbReference type="Proteomes" id="UP000004095">
    <property type="component" value="Unassembled WGS sequence"/>
</dbReference>
<dbReference type="RefSeq" id="WP_002703387.1">
    <property type="nucleotide sequence ID" value="NZ_AAWS01000054.1"/>
</dbReference>
<keyword evidence="2" id="KW-1185">Reference proteome</keyword>
<dbReference type="PANTHER" id="PTHR34204">
    <property type="entry name" value="RNA-BINDING ASCH DOMAIN PROTEIN"/>
    <property type="match status" value="1"/>
</dbReference>
<dbReference type="EMBL" id="AAWS01000054">
    <property type="protein sequence ID" value="EAY25121.1"/>
    <property type="molecule type" value="Genomic_DNA"/>
</dbReference>
<proteinExistence type="predicted"/>
<comment type="caution">
    <text evidence="1">The sequence shown here is derived from an EMBL/GenBank/DDBJ whole genome shotgun (WGS) entry which is preliminary data.</text>
</comment>
<organism evidence="1 2">
    <name type="scientific">Microscilla marina ATCC 23134</name>
    <dbReference type="NCBI Taxonomy" id="313606"/>
    <lineage>
        <taxon>Bacteria</taxon>
        <taxon>Pseudomonadati</taxon>
        <taxon>Bacteroidota</taxon>
        <taxon>Cytophagia</taxon>
        <taxon>Cytophagales</taxon>
        <taxon>Microscillaceae</taxon>
        <taxon>Microscilla</taxon>
    </lineage>
</organism>
<accession>A1ZWU4</accession>
<evidence type="ECO:0000313" key="2">
    <source>
        <dbReference type="Proteomes" id="UP000004095"/>
    </source>
</evidence>